<protein>
    <submittedName>
        <fullName evidence="2">Uncharacterized protein</fullName>
    </submittedName>
</protein>
<evidence type="ECO:0000313" key="3">
    <source>
        <dbReference type="Proteomes" id="UP001429354"/>
    </source>
</evidence>
<name>A0ABX0AEC0_9GAMM</name>
<dbReference type="Proteomes" id="UP001429354">
    <property type="component" value="Unassembled WGS sequence"/>
</dbReference>
<reference evidence="2 3" key="1">
    <citation type="submission" date="2018-07" db="EMBL/GenBank/DDBJ databases">
        <title>Whole genome Sequencing of Pseudoxanthomonas gei KCTC 32298 (T).</title>
        <authorList>
            <person name="Kumar S."/>
            <person name="Bansal K."/>
            <person name="Kaur A."/>
            <person name="Patil P."/>
            <person name="Sharma S."/>
            <person name="Patil P.B."/>
        </authorList>
    </citation>
    <scope>NUCLEOTIDE SEQUENCE [LARGE SCALE GENOMIC DNA]</scope>
    <source>
        <strain evidence="2 3">KCTC 32298</strain>
    </source>
</reference>
<accession>A0ABX0AEC0</accession>
<comment type="caution">
    <text evidence="2">The sequence shown here is derived from an EMBL/GenBank/DDBJ whole genome shotgun (WGS) entry which is preliminary data.</text>
</comment>
<dbReference type="PROSITE" id="PS51257">
    <property type="entry name" value="PROKAR_LIPOPROTEIN"/>
    <property type="match status" value="1"/>
</dbReference>
<sequence length="370" mass="38833">MKSTLPLSHRAAASLRRPALLALTLASLCALGACKGETAPALVPASTQARPPATIALSGKALEAAARNLVARSDKQYDPAGEAFLGDLDGDGSDDVVIQYDITTEGAGHTVARTVKVLLNTASGLSPLPQSQLPDWCPLVQGIYRGRLRLLQLEACALPMPRLEGVHDYVVKAGALVEAEAWSTPEFVQHELAALLDAVRKDKDKALVARVILPVGATQLPLYETKLAEAAKAQGGQVTQALAQQYSGELFDAARLASWQAALACAVQPGKFITSGDDGSLESLQNHMSVAGGDLVCTLTVDQSPERPTRPVPGGGEWPVDAAVRLVWGSQKLMDGQPDAGSKVPAGSLLLVLIDGELKVMGWDFADFPV</sequence>
<evidence type="ECO:0000313" key="2">
    <source>
        <dbReference type="EMBL" id="NDK39947.1"/>
    </source>
</evidence>
<feature type="chain" id="PRO_5047268325" evidence="1">
    <location>
        <begin position="33"/>
        <end position="370"/>
    </location>
</feature>
<gene>
    <name evidence="2" type="ORF">DT603_13970</name>
</gene>
<keyword evidence="3" id="KW-1185">Reference proteome</keyword>
<keyword evidence="1" id="KW-0732">Signal</keyword>
<dbReference type="RefSeq" id="WP_162350606.1">
    <property type="nucleotide sequence ID" value="NZ_QOVG01000010.1"/>
</dbReference>
<evidence type="ECO:0000256" key="1">
    <source>
        <dbReference type="SAM" id="SignalP"/>
    </source>
</evidence>
<feature type="signal peptide" evidence="1">
    <location>
        <begin position="1"/>
        <end position="32"/>
    </location>
</feature>
<organism evidence="2 3">
    <name type="scientific">Pseudoxanthomonas gei</name>
    <dbReference type="NCBI Taxonomy" id="1383030"/>
    <lineage>
        <taxon>Bacteria</taxon>
        <taxon>Pseudomonadati</taxon>
        <taxon>Pseudomonadota</taxon>
        <taxon>Gammaproteobacteria</taxon>
        <taxon>Lysobacterales</taxon>
        <taxon>Lysobacteraceae</taxon>
        <taxon>Pseudoxanthomonas</taxon>
    </lineage>
</organism>
<proteinExistence type="predicted"/>
<dbReference type="EMBL" id="QOVG01000010">
    <property type="protein sequence ID" value="NDK39947.1"/>
    <property type="molecule type" value="Genomic_DNA"/>
</dbReference>